<feature type="compositionally biased region" description="Acidic residues" evidence="1">
    <location>
        <begin position="67"/>
        <end position="83"/>
    </location>
</feature>
<reference evidence="2 3" key="1">
    <citation type="submission" date="2018-01" db="EMBL/GenBank/DDBJ databases">
        <title>Complete genome sequence of Salinigranum rubrum GX10T, an extremely halophilic archaeon isolated from a marine solar saltern.</title>
        <authorList>
            <person name="Han S."/>
        </authorList>
    </citation>
    <scope>NUCLEOTIDE SEQUENCE [LARGE SCALE GENOMIC DNA]</scope>
    <source>
        <strain evidence="2 3">GX10</strain>
    </source>
</reference>
<evidence type="ECO:0000313" key="2">
    <source>
        <dbReference type="EMBL" id="AUV83320.1"/>
    </source>
</evidence>
<protein>
    <submittedName>
        <fullName evidence="2">Uncharacterized protein</fullName>
    </submittedName>
</protein>
<dbReference type="GeneID" id="35594045"/>
<dbReference type="AlphaFoldDB" id="A0A2I8VN08"/>
<proteinExistence type="predicted"/>
<dbReference type="RefSeq" id="WP_103427009.1">
    <property type="nucleotide sequence ID" value="NZ_CP026309.1"/>
</dbReference>
<evidence type="ECO:0000256" key="1">
    <source>
        <dbReference type="SAM" id="MobiDB-lite"/>
    </source>
</evidence>
<dbReference type="KEGG" id="srub:C2R22_18095"/>
<gene>
    <name evidence="2" type="ORF">C2R22_18095</name>
</gene>
<organism evidence="2 3">
    <name type="scientific">Salinigranum rubrum</name>
    <dbReference type="NCBI Taxonomy" id="755307"/>
    <lineage>
        <taxon>Archaea</taxon>
        <taxon>Methanobacteriati</taxon>
        <taxon>Methanobacteriota</taxon>
        <taxon>Stenosarchaea group</taxon>
        <taxon>Halobacteria</taxon>
        <taxon>Halobacteriales</taxon>
        <taxon>Haloferacaceae</taxon>
        <taxon>Salinigranum</taxon>
    </lineage>
</organism>
<dbReference type="EMBL" id="CP026309">
    <property type="protein sequence ID" value="AUV83320.1"/>
    <property type="molecule type" value="Genomic_DNA"/>
</dbReference>
<dbReference type="OrthoDB" id="342503at2157"/>
<dbReference type="Proteomes" id="UP000236584">
    <property type="component" value="Chromosome"/>
</dbReference>
<dbReference type="Pfam" id="PF19126">
    <property type="entry name" value="DUF5810"/>
    <property type="match status" value="1"/>
</dbReference>
<evidence type="ECO:0000313" key="3">
    <source>
        <dbReference type="Proteomes" id="UP000236584"/>
    </source>
</evidence>
<name>A0A2I8VN08_9EURY</name>
<accession>A0A2I8VN08</accession>
<sequence length="156" mass="16776">MGYACPVCDDPQQDAEHLANHLAFQALTHGDDHEAWLDEHTPDWAEGGPADLAPRLEGLAEEAEYEAVFEDTTEESSDGELYDPDLQGVDGLPGHDHDHGGAGAHGHGRGHGHGHDHTGGDGIDVSNLDPDAREIVDEAQELTREMLDDSEGDDEE</sequence>
<dbReference type="InterPro" id="IPR043833">
    <property type="entry name" value="DUF5810"/>
</dbReference>
<keyword evidence="3" id="KW-1185">Reference proteome</keyword>
<feature type="region of interest" description="Disordered" evidence="1">
    <location>
        <begin position="67"/>
        <end position="134"/>
    </location>
</feature>